<feature type="compositionally biased region" description="Acidic residues" evidence="1">
    <location>
        <begin position="52"/>
        <end position="65"/>
    </location>
</feature>
<dbReference type="Proteomes" id="UP000265520">
    <property type="component" value="Unassembled WGS sequence"/>
</dbReference>
<feature type="region of interest" description="Disordered" evidence="1">
    <location>
        <begin position="49"/>
        <end position="79"/>
    </location>
</feature>
<organism evidence="2 3">
    <name type="scientific">Trifolium medium</name>
    <dbReference type="NCBI Taxonomy" id="97028"/>
    <lineage>
        <taxon>Eukaryota</taxon>
        <taxon>Viridiplantae</taxon>
        <taxon>Streptophyta</taxon>
        <taxon>Embryophyta</taxon>
        <taxon>Tracheophyta</taxon>
        <taxon>Spermatophyta</taxon>
        <taxon>Magnoliopsida</taxon>
        <taxon>eudicotyledons</taxon>
        <taxon>Gunneridae</taxon>
        <taxon>Pentapetalae</taxon>
        <taxon>rosids</taxon>
        <taxon>fabids</taxon>
        <taxon>Fabales</taxon>
        <taxon>Fabaceae</taxon>
        <taxon>Papilionoideae</taxon>
        <taxon>50 kb inversion clade</taxon>
        <taxon>NPAAA clade</taxon>
        <taxon>Hologalegina</taxon>
        <taxon>IRL clade</taxon>
        <taxon>Trifolieae</taxon>
        <taxon>Trifolium</taxon>
    </lineage>
</organism>
<keyword evidence="3" id="KW-1185">Reference proteome</keyword>
<evidence type="ECO:0000313" key="3">
    <source>
        <dbReference type="Proteomes" id="UP000265520"/>
    </source>
</evidence>
<accession>A0A392P2U4</accession>
<proteinExistence type="predicted"/>
<dbReference type="AlphaFoldDB" id="A0A392P2U4"/>
<evidence type="ECO:0000313" key="2">
    <source>
        <dbReference type="EMBL" id="MCI06318.1"/>
    </source>
</evidence>
<dbReference type="EMBL" id="LXQA010061467">
    <property type="protein sequence ID" value="MCI06318.1"/>
    <property type="molecule type" value="Genomic_DNA"/>
</dbReference>
<sequence length="113" mass="12727">MVASMNYGWQNAIDQLKIVNARVGLNTEGVHRLKKVVDGQIVIPEEYRDMELKEEEEDGDEEVEEEIRPDGDKEDASMLVCPPPQLEPPIVSWVLSHGTETMKLVSRVVLVGQ</sequence>
<name>A0A392P2U4_9FABA</name>
<protein>
    <submittedName>
        <fullName evidence="2">Uncharacterized protein</fullName>
    </submittedName>
</protein>
<feature type="compositionally biased region" description="Basic and acidic residues" evidence="1">
    <location>
        <begin position="66"/>
        <end position="76"/>
    </location>
</feature>
<evidence type="ECO:0000256" key="1">
    <source>
        <dbReference type="SAM" id="MobiDB-lite"/>
    </source>
</evidence>
<comment type="caution">
    <text evidence="2">The sequence shown here is derived from an EMBL/GenBank/DDBJ whole genome shotgun (WGS) entry which is preliminary data.</text>
</comment>
<reference evidence="2 3" key="1">
    <citation type="journal article" date="2018" name="Front. Plant Sci.">
        <title>Red Clover (Trifolium pratense) and Zigzag Clover (T. medium) - A Picture of Genomic Similarities and Differences.</title>
        <authorList>
            <person name="Dluhosova J."/>
            <person name="Istvanek J."/>
            <person name="Nedelnik J."/>
            <person name="Repkova J."/>
        </authorList>
    </citation>
    <scope>NUCLEOTIDE SEQUENCE [LARGE SCALE GENOMIC DNA]</scope>
    <source>
        <strain evidence="3">cv. 10/8</strain>
        <tissue evidence="2">Leaf</tissue>
    </source>
</reference>